<dbReference type="RefSeq" id="WP_147849132.1">
    <property type="nucleotide sequence ID" value="NZ_VDUZ01000027.1"/>
</dbReference>
<dbReference type="Pfam" id="PF00494">
    <property type="entry name" value="SQS_PSY"/>
    <property type="match status" value="1"/>
</dbReference>
<evidence type="ECO:0000313" key="2">
    <source>
        <dbReference type="Proteomes" id="UP000321638"/>
    </source>
</evidence>
<dbReference type="InterPro" id="IPR008949">
    <property type="entry name" value="Isoprenoid_synthase_dom_sf"/>
</dbReference>
<gene>
    <name evidence="1" type="ORF">FHP25_22005</name>
</gene>
<dbReference type="InterPro" id="IPR002060">
    <property type="entry name" value="Squ/phyt_synthse"/>
</dbReference>
<proteinExistence type="predicted"/>
<reference evidence="1 2" key="1">
    <citation type="submission" date="2019-06" db="EMBL/GenBank/DDBJ databases">
        <title>New taxonomy in bacterial strain CC-CFT640, isolated from vineyard.</title>
        <authorList>
            <person name="Lin S.-Y."/>
            <person name="Tsai C.-F."/>
            <person name="Young C.-C."/>
        </authorList>
    </citation>
    <scope>NUCLEOTIDE SEQUENCE [LARGE SCALE GENOMIC DNA]</scope>
    <source>
        <strain evidence="1 2">CC-CFT640</strain>
    </source>
</reference>
<dbReference type="OrthoDB" id="9814909at2"/>
<dbReference type="Gene3D" id="1.10.600.10">
    <property type="entry name" value="Farnesyl Diphosphate Synthase"/>
    <property type="match status" value="1"/>
</dbReference>
<evidence type="ECO:0000313" key="1">
    <source>
        <dbReference type="EMBL" id="TXL73112.1"/>
    </source>
</evidence>
<comment type="caution">
    <text evidence="1">The sequence shown here is derived from an EMBL/GenBank/DDBJ whole genome shotgun (WGS) entry which is preliminary data.</text>
</comment>
<sequence length="289" mass="31598">MTLQTPPDSLAEARLACSDQVRAGDRERFLCSLFAPEPARGDLWALLAFNLEIARTRETVSEPTLGEIRLQWWREAIDAAYDGSARPHPVVRALTAAITRAQPSRARFERLLHVRTHDLYDDPMPDMAALEDYADATSGEVSVLELELLGIKDAPAQQAARQVGTAWALIGLIRATPFLAAHRRLKLPADLLEAEAVSAEAVFAGKPEAGLRPVLRAVADRARQLLAEARAARAGITRPALPALLPAALAQRHLARLEAIDFDVFTGVPAPNPGVTPLLLWWSHAWGRY</sequence>
<protein>
    <submittedName>
        <fullName evidence="1">Squalene/phytoene synthase family protein</fullName>
    </submittedName>
</protein>
<accession>A0A5C8PH38</accession>
<name>A0A5C8PH38_9HYPH</name>
<dbReference type="EMBL" id="VDUZ01000027">
    <property type="protein sequence ID" value="TXL73112.1"/>
    <property type="molecule type" value="Genomic_DNA"/>
</dbReference>
<dbReference type="SUPFAM" id="SSF48576">
    <property type="entry name" value="Terpenoid synthases"/>
    <property type="match status" value="1"/>
</dbReference>
<organism evidence="1 2">
    <name type="scientific">Vineibacter terrae</name>
    <dbReference type="NCBI Taxonomy" id="2586908"/>
    <lineage>
        <taxon>Bacteria</taxon>
        <taxon>Pseudomonadati</taxon>
        <taxon>Pseudomonadota</taxon>
        <taxon>Alphaproteobacteria</taxon>
        <taxon>Hyphomicrobiales</taxon>
        <taxon>Vineibacter</taxon>
    </lineage>
</organism>
<dbReference type="PANTHER" id="PTHR31480">
    <property type="entry name" value="BIFUNCTIONAL LYCOPENE CYCLASE/PHYTOENE SYNTHASE"/>
    <property type="match status" value="1"/>
</dbReference>
<dbReference type="GO" id="GO:0016765">
    <property type="term" value="F:transferase activity, transferring alkyl or aryl (other than methyl) groups"/>
    <property type="evidence" value="ECO:0007669"/>
    <property type="project" value="UniProtKB-ARBA"/>
</dbReference>
<dbReference type="AlphaFoldDB" id="A0A5C8PH38"/>
<dbReference type="Proteomes" id="UP000321638">
    <property type="component" value="Unassembled WGS sequence"/>
</dbReference>
<keyword evidence="2" id="KW-1185">Reference proteome</keyword>